<dbReference type="SUPFAM" id="SSF51735">
    <property type="entry name" value="NAD(P)-binding Rossmann-fold domains"/>
    <property type="match status" value="1"/>
</dbReference>
<dbReference type="PANTHER" id="PTHR43162:SF1">
    <property type="entry name" value="PRESTALK A DIFFERENTIATION PROTEIN A"/>
    <property type="match status" value="1"/>
</dbReference>
<evidence type="ECO:0000313" key="2">
    <source>
        <dbReference type="EMBL" id="QDP96762.1"/>
    </source>
</evidence>
<feature type="domain" description="NmrA-like" evidence="1">
    <location>
        <begin position="63"/>
        <end position="186"/>
    </location>
</feature>
<dbReference type="OrthoDB" id="3725025at2"/>
<protein>
    <submittedName>
        <fullName evidence="2">SDR family NAD(P)-dependent oxidoreductase</fullName>
    </submittedName>
</protein>
<dbReference type="KEGG" id="mik:FOE78_13355"/>
<accession>A0A516Q047</accession>
<proteinExistence type="predicted"/>
<dbReference type="Gene3D" id="3.90.25.10">
    <property type="entry name" value="UDP-galactose 4-epimerase, domain 1"/>
    <property type="match status" value="1"/>
</dbReference>
<organism evidence="2 3">
    <name type="scientific">Microlunatus elymi</name>
    <dbReference type="NCBI Taxonomy" id="2596828"/>
    <lineage>
        <taxon>Bacteria</taxon>
        <taxon>Bacillati</taxon>
        <taxon>Actinomycetota</taxon>
        <taxon>Actinomycetes</taxon>
        <taxon>Propionibacteriales</taxon>
        <taxon>Propionibacteriaceae</taxon>
        <taxon>Microlunatus</taxon>
    </lineage>
</organism>
<keyword evidence="3" id="KW-1185">Reference proteome</keyword>
<dbReference type="InterPro" id="IPR008030">
    <property type="entry name" value="NmrA-like"/>
</dbReference>
<evidence type="ECO:0000313" key="3">
    <source>
        <dbReference type="Proteomes" id="UP000319263"/>
    </source>
</evidence>
<dbReference type="Proteomes" id="UP000319263">
    <property type="component" value="Chromosome"/>
</dbReference>
<dbReference type="InterPro" id="IPR051604">
    <property type="entry name" value="Ergot_Alk_Oxidoreductase"/>
</dbReference>
<dbReference type="PANTHER" id="PTHR43162">
    <property type="match status" value="1"/>
</dbReference>
<dbReference type="RefSeq" id="WP_143986724.1">
    <property type="nucleotide sequence ID" value="NZ_CP041692.1"/>
</dbReference>
<evidence type="ECO:0000259" key="1">
    <source>
        <dbReference type="Pfam" id="PF05368"/>
    </source>
</evidence>
<sequence length="225" mass="24594">MPRPIGLHAVQHQVDVPHPVLGDPARQCRGADRARDAGVAQIVSVSVRDAKPGNKLSSGVHGEVDEHLRGSDVPYAIVQPTMFMQNLLRDLRDDRFHGAYGTAPANYIDARDIGDVAAALLTGRVGPSRDYLLTGPQSLTHQEIATAMTVALGREIRYVDLPPSELAQRFRDEGVPEPYATDLPAAQTASPLSWAEVNRTVEEVTGRPARMLNEFLRDHADVLQR</sequence>
<dbReference type="InterPro" id="IPR036291">
    <property type="entry name" value="NAD(P)-bd_dom_sf"/>
</dbReference>
<reference evidence="2 3" key="1">
    <citation type="submission" date="2019-07" db="EMBL/GenBank/DDBJ databases">
        <title>Microlunatus dokdonensis sp. nov. isolated from the rhizospheric soil of the wild plant Elymus tsukushiensis.</title>
        <authorList>
            <person name="Ghim S.-Y."/>
            <person name="Hwang Y.-J."/>
            <person name="Son J.-S."/>
            <person name="Shin J.-H."/>
        </authorList>
    </citation>
    <scope>NUCLEOTIDE SEQUENCE [LARGE SCALE GENOMIC DNA]</scope>
    <source>
        <strain evidence="2 3">KUDC0627</strain>
    </source>
</reference>
<dbReference type="EMBL" id="CP041692">
    <property type="protein sequence ID" value="QDP96762.1"/>
    <property type="molecule type" value="Genomic_DNA"/>
</dbReference>
<name>A0A516Q047_9ACTN</name>
<dbReference type="AlphaFoldDB" id="A0A516Q047"/>
<dbReference type="Pfam" id="PF05368">
    <property type="entry name" value="NmrA"/>
    <property type="match status" value="1"/>
</dbReference>
<gene>
    <name evidence="2" type="ORF">FOE78_13355</name>
</gene>
<dbReference type="Gene3D" id="3.40.50.720">
    <property type="entry name" value="NAD(P)-binding Rossmann-like Domain"/>
    <property type="match status" value="1"/>
</dbReference>